<proteinExistence type="predicted"/>
<feature type="region of interest" description="Disordered" evidence="1">
    <location>
        <begin position="136"/>
        <end position="162"/>
    </location>
</feature>
<dbReference type="EMBL" id="RAHH01000040">
    <property type="protein sequence ID" value="RJT35113.1"/>
    <property type="molecule type" value="Genomic_DNA"/>
</dbReference>
<feature type="domain" description="Bacterial Ig-like" evidence="2">
    <location>
        <begin position="134"/>
        <end position="229"/>
    </location>
</feature>
<dbReference type="Pfam" id="PF19077">
    <property type="entry name" value="Big_13"/>
    <property type="match status" value="3"/>
</dbReference>
<dbReference type="AlphaFoldDB" id="A0A419N2U0"/>
<feature type="non-terminal residue" evidence="3">
    <location>
        <position position="1"/>
    </location>
</feature>
<name>A0A419N2U0_9GAMM</name>
<reference evidence="3 4" key="1">
    <citation type="submission" date="2018-09" db="EMBL/GenBank/DDBJ databases">
        <authorList>
            <person name="Le Fleche-Mateos A."/>
        </authorList>
    </citation>
    <scope>NUCLEOTIDE SEQUENCE [LARGE SCALE GENOMIC DNA]</scope>
    <source>
        <strain evidence="3 4">DSM 27399</strain>
    </source>
</reference>
<sequence length="635" mass="67912">SGHSGNFVVTIDVPDTTPPDAPVITNAYDNVGDSQGDQLFNNGTTDDTTPQLRGHAEANSVVKIYEGNTLLGSTTAHSDGSWSFTPSARSEGRHTFFATATDAAGKTSAHSGNFVLNIDVPHIAPAIIEHVVDDHGSQTGDIKNGGTTDDTQPHLSGSAEAGSTVSIHQYDPYTREEYVLGSVVAKANGDWDYQLTGGQVLQFGGVSRFWVTTLDSAGNKATSADFKVTLVGENQDDTTAPDAPVIVDYYDDVGDSKGHESNGSTTDDTTPTLNGQAEANSIVKVYEGSTLLGSTTAHGDGTWSFTPSARSEGKHTFFATATDAAGNTSTHSGNFVVNVVLPDLDFKETFESHNGIVFCNSAVYHLDYFNVSVINRGSSYYSPGINNHRDHVSRPVSSTAMTLGAGTKIELEMKHPVTDISFKIGDLTTNEVLTVKYFNSHGSLIETQNHTKYEGLLTTASYHTSEGNEIASIQMSLTDSWYPVNFAYVWIDDVTGHATHASTQSLLMPTTHLMALPAEANDVAVHDVTLSTLSETPQHGLVNLNDGNLNTLHLTLNDILSEAHPNLFVQDGKQQLAVTGDQGDVVELKVEDLAHNTWQDTGAVTAGGIQYEVYQHTGSEVELLVQHGLELHQVA</sequence>
<keyword evidence="4" id="KW-1185">Reference proteome</keyword>
<dbReference type="Proteomes" id="UP000284908">
    <property type="component" value="Unassembled WGS sequence"/>
</dbReference>
<gene>
    <name evidence="3" type="ORF">D6C13_23100</name>
</gene>
<dbReference type="NCBIfam" id="NF033510">
    <property type="entry name" value="Ca_tandemer"/>
    <property type="match status" value="2"/>
</dbReference>
<protein>
    <recommendedName>
        <fullName evidence="2">Bacterial Ig-like domain-containing protein</fullName>
    </recommendedName>
</protein>
<feature type="domain" description="Bacterial Ig-like" evidence="2">
    <location>
        <begin position="41"/>
        <end position="119"/>
    </location>
</feature>
<evidence type="ECO:0000259" key="2">
    <source>
        <dbReference type="Pfam" id="PF19077"/>
    </source>
</evidence>
<feature type="compositionally biased region" description="Polar residues" evidence="1">
    <location>
        <begin position="137"/>
        <end position="162"/>
    </location>
</feature>
<feature type="region of interest" description="Disordered" evidence="1">
    <location>
        <begin position="253"/>
        <end position="274"/>
    </location>
</feature>
<dbReference type="Gene3D" id="3.30.420.430">
    <property type="match status" value="4"/>
</dbReference>
<comment type="caution">
    <text evidence="3">The sequence shown here is derived from an EMBL/GenBank/DDBJ whole genome shotgun (WGS) entry which is preliminary data.</text>
</comment>
<organism evidence="3 4">
    <name type="scientific">Rahnella woolbedingensis</name>
    <dbReference type="NCBI Taxonomy" id="1510574"/>
    <lineage>
        <taxon>Bacteria</taxon>
        <taxon>Pseudomonadati</taxon>
        <taxon>Pseudomonadota</taxon>
        <taxon>Gammaproteobacteria</taxon>
        <taxon>Enterobacterales</taxon>
        <taxon>Yersiniaceae</taxon>
        <taxon>Rahnella</taxon>
    </lineage>
</organism>
<evidence type="ECO:0000256" key="1">
    <source>
        <dbReference type="SAM" id="MobiDB-lite"/>
    </source>
</evidence>
<feature type="compositionally biased region" description="Polar residues" evidence="1">
    <location>
        <begin position="261"/>
        <end position="274"/>
    </location>
</feature>
<dbReference type="InterPro" id="IPR044016">
    <property type="entry name" value="Big_13"/>
</dbReference>
<evidence type="ECO:0000313" key="4">
    <source>
        <dbReference type="Proteomes" id="UP000284908"/>
    </source>
</evidence>
<evidence type="ECO:0000313" key="3">
    <source>
        <dbReference type="EMBL" id="RJT35113.1"/>
    </source>
</evidence>
<dbReference type="RefSeq" id="WP_244212769.1">
    <property type="nucleotide sequence ID" value="NZ_RAHH01000040.1"/>
</dbReference>
<feature type="domain" description="Bacterial Ig-like" evidence="2">
    <location>
        <begin position="254"/>
        <end position="337"/>
    </location>
</feature>
<accession>A0A419N2U0</accession>